<protein>
    <submittedName>
        <fullName evidence="1">Uncharacterized protein</fullName>
    </submittedName>
</protein>
<dbReference type="KEGG" id="xpo:XPG1_0879"/>
<dbReference type="AlphaFoldDB" id="A0A068R0F3"/>
<keyword evidence="2" id="KW-1185">Reference proteome</keyword>
<proteinExistence type="predicted"/>
<name>A0A068R0F3_9GAMM</name>
<accession>A0A068R0F3</accession>
<sequence>MVLQQTSRDMLKKLQKLRVLTLRQDSALGYGEYIIDYVL</sequence>
<dbReference type="EMBL" id="FO704551">
    <property type="protein sequence ID" value="CDG20534.1"/>
    <property type="molecule type" value="Genomic_DNA"/>
</dbReference>
<reference evidence="1 2" key="1">
    <citation type="submission" date="2013-07" db="EMBL/GenBank/DDBJ databases">
        <authorList>
            <person name="Genoscope - CEA"/>
        </authorList>
    </citation>
    <scope>NUCLEOTIDE SEQUENCE [LARGE SCALE GENOMIC DNA]</scope>
    <source>
        <strain evidence="1 2">G6</strain>
    </source>
</reference>
<dbReference type="Proteomes" id="UP000032735">
    <property type="component" value="Chromosome"/>
</dbReference>
<organism evidence="1 2">
    <name type="scientific">Xenorhabdus poinarii G6</name>
    <dbReference type="NCBI Taxonomy" id="1354304"/>
    <lineage>
        <taxon>Bacteria</taxon>
        <taxon>Pseudomonadati</taxon>
        <taxon>Pseudomonadota</taxon>
        <taxon>Gammaproteobacteria</taxon>
        <taxon>Enterobacterales</taxon>
        <taxon>Morganellaceae</taxon>
        <taxon>Xenorhabdus</taxon>
    </lineage>
</organism>
<evidence type="ECO:0000313" key="1">
    <source>
        <dbReference type="EMBL" id="CDG20534.1"/>
    </source>
</evidence>
<dbReference type="HOGENOM" id="CLU_3319534_0_0_6"/>
<gene>
    <name evidence="1" type="ORF">XPG1_0879</name>
</gene>
<evidence type="ECO:0000313" key="2">
    <source>
        <dbReference type="Proteomes" id="UP000032735"/>
    </source>
</evidence>